<dbReference type="HAMAP" id="MF_01114">
    <property type="entry name" value="RecX"/>
    <property type="match status" value="1"/>
</dbReference>
<feature type="domain" description="RecX second three-helical" evidence="7">
    <location>
        <begin position="71"/>
        <end position="112"/>
    </location>
</feature>
<feature type="region of interest" description="Disordered" evidence="6">
    <location>
        <begin position="32"/>
        <end position="51"/>
    </location>
</feature>
<dbReference type="InterPro" id="IPR036388">
    <property type="entry name" value="WH-like_DNA-bd_sf"/>
</dbReference>
<comment type="similarity">
    <text evidence="2 5">Belongs to the RecX family.</text>
</comment>
<keyword evidence="10" id="KW-1185">Reference proteome</keyword>
<protein>
    <recommendedName>
        <fullName evidence="3 5">Regulatory protein RecX</fullName>
    </recommendedName>
</protein>
<organism evidence="9 10">
    <name type="scientific">Sinomonas cyclohexanicum</name>
    <name type="common">Corynebacterium cyclohexanicum</name>
    <dbReference type="NCBI Taxonomy" id="322009"/>
    <lineage>
        <taxon>Bacteria</taxon>
        <taxon>Bacillati</taxon>
        <taxon>Actinomycetota</taxon>
        <taxon>Actinomycetes</taxon>
        <taxon>Micrococcales</taxon>
        <taxon>Micrococcaceae</taxon>
        <taxon>Sinomonas</taxon>
    </lineage>
</organism>
<evidence type="ECO:0000256" key="5">
    <source>
        <dbReference type="HAMAP-Rule" id="MF_01114"/>
    </source>
</evidence>
<dbReference type="InterPro" id="IPR053924">
    <property type="entry name" value="RecX_HTH_2nd"/>
</dbReference>
<comment type="function">
    <text evidence="5">Modulates RecA activity.</text>
</comment>
<evidence type="ECO:0000256" key="2">
    <source>
        <dbReference type="ARBA" id="ARBA00009695"/>
    </source>
</evidence>
<dbReference type="InterPro" id="IPR003783">
    <property type="entry name" value="Regulatory_RecX"/>
</dbReference>
<evidence type="ECO:0000256" key="4">
    <source>
        <dbReference type="ARBA" id="ARBA00022490"/>
    </source>
</evidence>
<dbReference type="Proteomes" id="UP001319861">
    <property type="component" value="Chromosome"/>
</dbReference>
<evidence type="ECO:0000259" key="8">
    <source>
        <dbReference type="Pfam" id="PF21982"/>
    </source>
</evidence>
<dbReference type="Gene3D" id="1.10.10.10">
    <property type="entry name" value="Winged helix-like DNA-binding domain superfamily/Winged helix DNA-binding domain"/>
    <property type="match status" value="1"/>
</dbReference>
<dbReference type="RefSeq" id="WP_229232481.1">
    <property type="nucleotide sequence ID" value="NZ_AP024525.1"/>
</dbReference>
<evidence type="ECO:0000313" key="10">
    <source>
        <dbReference type="Proteomes" id="UP001319861"/>
    </source>
</evidence>
<proteinExistence type="inferred from homology"/>
<evidence type="ECO:0000313" key="9">
    <source>
        <dbReference type="EMBL" id="BCT75772.1"/>
    </source>
</evidence>
<dbReference type="PANTHER" id="PTHR33602">
    <property type="entry name" value="REGULATORY PROTEIN RECX FAMILY PROTEIN"/>
    <property type="match status" value="1"/>
</dbReference>
<dbReference type="EMBL" id="AP024525">
    <property type="protein sequence ID" value="BCT75772.1"/>
    <property type="molecule type" value="Genomic_DNA"/>
</dbReference>
<dbReference type="PANTHER" id="PTHR33602:SF1">
    <property type="entry name" value="REGULATORY PROTEIN RECX FAMILY PROTEIN"/>
    <property type="match status" value="1"/>
</dbReference>
<name>A0ABM7PU51_SINCY</name>
<reference evidence="9 10" key="1">
    <citation type="journal article" date="2021" name="J. Biosci. Bioeng.">
        <title>Identification and characterization of a chc gene cluster responsible for the aromatization pathway of cyclohexanecarboxylate degradation in Sinomonas cyclohexanicum ATCC 51369.</title>
        <authorList>
            <person name="Yamamoto T."/>
            <person name="Hasegawa Y."/>
            <person name="Lau P.C.K."/>
            <person name="Iwaki H."/>
        </authorList>
    </citation>
    <scope>NUCLEOTIDE SEQUENCE [LARGE SCALE GENOMIC DNA]</scope>
    <source>
        <strain evidence="9 10">ATCC 51369</strain>
    </source>
</reference>
<evidence type="ECO:0000256" key="3">
    <source>
        <dbReference type="ARBA" id="ARBA00018111"/>
    </source>
</evidence>
<dbReference type="Pfam" id="PF02631">
    <property type="entry name" value="RecX_HTH2"/>
    <property type="match status" value="1"/>
</dbReference>
<feature type="domain" description="RecX first three-helical" evidence="8">
    <location>
        <begin position="25"/>
        <end position="63"/>
    </location>
</feature>
<keyword evidence="4 5" id="KW-0963">Cytoplasm</keyword>
<gene>
    <name evidence="5 9" type="primary">recX</name>
    <name evidence="9" type="ORF">SCMU_16140</name>
</gene>
<accession>A0ABM7PU51</accession>
<comment type="subcellular location">
    <subcellularLocation>
        <location evidence="1 5">Cytoplasm</location>
    </subcellularLocation>
</comment>
<sequence length="188" mass="20832">MAGRSRPQGPPPPEQDPDADPESVARAILLRQLTMGPRSRHQLEQKLRDRKVPEDVSAALLARFEDVGLVDDAEFARMWVRSRGETRSLGRAALRRELGEKGIKGETAEEALDELTPEAEEHSARRLLARRMRPFDRADPAARDKELRRLVGMLARKGHAPGTAFRLAAEALGDTGQVDDGEVGFEPN</sequence>
<evidence type="ECO:0000259" key="7">
    <source>
        <dbReference type="Pfam" id="PF02631"/>
    </source>
</evidence>
<feature type="region of interest" description="Disordered" evidence="6">
    <location>
        <begin position="1"/>
        <end position="22"/>
    </location>
</feature>
<evidence type="ECO:0000256" key="6">
    <source>
        <dbReference type="SAM" id="MobiDB-lite"/>
    </source>
</evidence>
<feature type="compositionally biased region" description="Basic and acidic residues" evidence="6">
    <location>
        <begin position="41"/>
        <end position="51"/>
    </location>
</feature>
<dbReference type="Pfam" id="PF21982">
    <property type="entry name" value="RecX_HTH1"/>
    <property type="match status" value="1"/>
</dbReference>
<evidence type="ECO:0000256" key="1">
    <source>
        <dbReference type="ARBA" id="ARBA00004496"/>
    </source>
</evidence>
<dbReference type="InterPro" id="IPR053926">
    <property type="entry name" value="RecX_HTH_1st"/>
</dbReference>